<gene>
    <name evidence="6" type="ORF">GCM10025876_37960</name>
</gene>
<evidence type="ECO:0000256" key="5">
    <source>
        <dbReference type="SAM" id="Phobius"/>
    </source>
</evidence>
<dbReference type="Pfam" id="PF07264">
    <property type="entry name" value="EI24"/>
    <property type="match status" value="1"/>
</dbReference>
<dbReference type="EMBL" id="BSUN01000001">
    <property type="protein sequence ID" value="GMA37592.1"/>
    <property type="molecule type" value="Genomic_DNA"/>
</dbReference>
<dbReference type="InterPro" id="IPR059112">
    <property type="entry name" value="CysZ/EI24"/>
</dbReference>
<comment type="caution">
    <text evidence="6">The sequence shown here is derived from an EMBL/GenBank/DDBJ whole genome shotgun (WGS) entry which is preliminary data.</text>
</comment>
<evidence type="ECO:0000256" key="3">
    <source>
        <dbReference type="ARBA" id="ARBA00022989"/>
    </source>
</evidence>
<accession>A0ABQ6IKB1</accession>
<evidence type="ECO:0000313" key="6">
    <source>
        <dbReference type="EMBL" id="GMA37592.1"/>
    </source>
</evidence>
<keyword evidence="2 5" id="KW-0812">Transmembrane</keyword>
<organism evidence="6 7">
    <name type="scientific">Demequina litorisediminis</name>
    <dbReference type="NCBI Taxonomy" id="1849022"/>
    <lineage>
        <taxon>Bacteria</taxon>
        <taxon>Bacillati</taxon>
        <taxon>Actinomycetota</taxon>
        <taxon>Actinomycetes</taxon>
        <taxon>Micrococcales</taxon>
        <taxon>Demequinaceae</taxon>
        <taxon>Demequina</taxon>
    </lineage>
</organism>
<keyword evidence="3 5" id="KW-1133">Transmembrane helix</keyword>
<reference evidence="7" key="1">
    <citation type="journal article" date="2019" name="Int. J. Syst. Evol. Microbiol.">
        <title>The Global Catalogue of Microorganisms (GCM) 10K type strain sequencing project: providing services to taxonomists for standard genome sequencing and annotation.</title>
        <authorList>
            <consortium name="The Broad Institute Genomics Platform"/>
            <consortium name="The Broad Institute Genome Sequencing Center for Infectious Disease"/>
            <person name="Wu L."/>
            <person name="Ma J."/>
        </authorList>
    </citation>
    <scope>NUCLEOTIDE SEQUENCE [LARGE SCALE GENOMIC DNA]</scope>
    <source>
        <strain evidence="7">NBRC 112299</strain>
    </source>
</reference>
<feature type="transmembrane region" description="Helical" evidence="5">
    <location>
        <begin position="40"/>
        <end position="67"/>
    </location>
</feature>
<feature type="transmembrane region" description="Helical" evidence="5">
    <location>
        <begin position="87"/>
        <end position="115"/>
    </location>
</feature>
<dbReference type="Proteomes" id="UP001157125">
    <property type="component" value="Unassembled WGS sequence"/>
</dbReference>
<evidence type="ECO:0000256" key="1">
    <source>
        <dbReference type="ARBA" id="ARBA00004141"/>
    </source>
</evidence>
<keyword evidence="4 5" id="KW-0472">Membrane</keyword>
<evidence type="ECO:0000256" key="4">
    <source>
        <dbReference type="ARBA" id="ARBA00023136"/>
    </source>
</evidence>
<name>A0ABQ6IKB1_9MICO</name>
<sequence length="134" mass="13853">MRVVPPVVPIAAAGSALKEAAIGARMLWRGVMTWKAAPRTMAWGLVPAGIAAIMLGAVVVAALASAVPAGEWVADRAFADGSFPQGLLRAVVAVGLVGAAALVSIYTFTALALLVGQPFFERISREARRERSDA</sequence>
<evidence type="ECO:0000313" key="7">
    <source>
        <dbReference type="Proteomes" id="UP001157125"/>
    </source>
</evidence>
<evidence type="ECO:0000256" key="2">
    <source>
        <dbReference type="ARBA" id="ARBA00022692"/>
    </source>
</evidence>
<protein>
    <submittedName>
        <fullName evidence="6">Uncharacterized protein</fullName>
    </submittedName>
</protein>
<dbReference type="RefSeq" id="WP_284329184.1">
    <property type="nucleotide sequence ID" value="NZ_BSUN01000001.1"/>
</dbReference>
<comment type="subcellular location">
    <subcellularLocation>
        <location evidence="1">Membrane</location>
        <topology evidence="1">Multi-pass membrane protein</topology>
    </subcellularLocation>
</comment>
<keyword evidence="7" id="KW-1185">Reference proteome</keyword>
<proteinExistence type="predicted"/>